<keyword evidence="1" id="KW-0539">Nucleus</keyword>
<dbReference type="Gene3D" id="4.10.240.10">
    <property type="entry name" value="Zn(2)-C6 fungal-type DNA-binding domain"/>
    <property type="match status" value="1"/>
</dbReference>
<sequence>MHKRRSHHKSRNGCYSCKQKHVKCDEQGPPCTNCVLREAECKYPTPEELEEARLKKQAAASAARPKPRTHKLVRKQPPSGAPPGLAPAVPQLLSGPSQPPVSGEPLYDRRLELELMHQWTTKTWMGFYGIPEDQRYLQEELPRTALGEGYLLNGILAIAATDLAHQTQGPASSKYVSAALGFSNRASIQFRQQLSILSATNNTHVLYHRGIVVEKRNLPNMMKSESASDAAGGLDSHQSKIQRRFNNFFDILLATYNILLTNIQWTMNSPSDIRAAVDRLLKDPLTLDFIGFDTRLAMERLSSVSQQIRTNFSSGNIEDAAAASPPAPPLGYMCSEVPMYRLIVAQVKLSFVVEALNLPQGFCLSLITTTGLEFLDLVLAMDTMALFVLLHIGVVFYRMFRKEDKADRAMGSIAQELIKELSRILESTPVCQIPEGREAIVWCQQQIGLLPTPGGAGTLVIPDVMFDPDLNQALE</sequence>
<evidence type="ECO:0000313" key="5">
    <source>
        <dbReference type="EMBL" id="KAK8059849.1"/>
    </source>
</evidence>
<dbReference type="PANTHER" id="PTHR47784:SF5">
    <property type="entry name" value="STEROL UPTAKE CONTROL PROTEIN 2"/>
    <property type="match status" value="1"/>
</dbReference>
<feature type="domain" description="Zn(2)-C6 fungal-type" evidence="4">
    <location>
        <begin position="13"/>
        <end position="43"/>
    </location>
</feature>
<evidence type="ECO:0000256" key="1">
    <source>
        <dbReference type="ARBA" id="ARBA00023242"/>
    </source>
</evidence>
<protein>
    <recommendedName>
        <fullName evidence="4">Zn(2)-C6 fungal-type domain-containing protein</fullName>
    </recommendedName>
</protein>
<keyword evidence="3" id="KW-0812">Transmembrane</keyword>
<evidence type="ECO:0000256" key="3">
    <source>
        <dbReference type="SAM" id="Phobius"/>
    </source>
</evidence>
<evidence type="ECO:0000259" key="4">
    <source>
        <dbReference type="PROSITE" id="PS50048"/>
    </source>
</evidence>
<dbReference type="PANTHER" id="PTHR47784">
    <property type="entry name" value="STEROL UPTAKE CONTROL PROTEIN 2"/>
    <property type="match status" value="1"/>
</dbReference>
<dbReference type="PROSITE" id="PS50048">
    <property type="entry name" value="ZN2_CY6_FUNGAL_2"/>
    <property type="match status" value="1"/>
</dbReference>
<dbReference type="Proteomes" id="UP001446871">
    <property type="component" value="Unassembled WGS sequence"/>
</dbReference>
<dbReference type="CDD" id="cd00067">
    <property type="entry name" value="GAL4"/>
    <property type="match status" value="1"/>
</dbReference>
<feature type="compositionally biased region" description="Basic residues" evidence="2">
    <location>
        <begin position="65"/>
        <end position="74"/>
    </location>
</feature>
<gene>
    <name evidence="5" type="ORF">PG996_009779</name>
</gene>
<dbReference type="PROSITE" id="PS00463">
    <property type="entry name" value="ZN2_CY6_FUNGAL_1"/>
    <property type="match status" value="1"/>
</dbReference>
<dbReference type="InterPro" id="IPR053157">
    <property type="entry name" value="Sterol_Uptake_Regulator"/>
</dbReference>
<evidence type="ECO:0000313" key="6">
    <source>
        <dbReference type="Proteomes" id="UP001446871"/>
    </source>
</evidence>
<organism evidence="5 6">
    <name type="scientific">Apiospora saccharicola</name>
    <dbReference type="NCBI Taxonomy" id="335842"/>
    <lineage>
        <taxon>Eukaryota</taxon>
        <taxon>Fungi</taxon>
        <taxon>Dikarya</taxon>
        <taxon>Ascomycota</taxon>
        <taxon>Pezizomycotina</taxon>
        <taxon>Sordariomycetes</taxon>
        <taxon>Xylariomycetidae</taxon>
        <taxon>Amphisphaeriales</taxon>
        <taxon>Apiosporaceae</taxon>
        <taxon>Apiospora</taxon>
    </lineage>
</organism>
<dbReference type="EMBL" id="JAQQWM010000006">
    <property type="protein sequence ID" value="KAK8059849.1"/>
    <property type="molecule type" value="Genomic_DNA"/>
</dbReference>
<comment type="caution">
    <text evidence="5">The sequence shown here is derived from an EMBL/GenBank/DDBJ whole genome shotgun (WGS) entry which is preliminary data.</text>
</comment>
<proteinExistence type="predicted"/>
<keyword evidence="3" id="KW-1133">Transmembrane helix</keyword>
<dbReference type="InterPro" id="IPR036864">
    <property type="entry name" value="Zn2-C6_fun-type_DNA-bd_sf"/>
</dbReference>
<dbReference type="SMART" id="SM00066">
    <property type="entry name" value="GAL4"/>
    <property type="match status" value="1"/>
</dbReference>
<dbReference type="InterPro" id="IPR001138">
    <property type="entry name" value="Zn2Cys6_DnaBD"/>
</dbReference>
<reference evidence="5 6" key="1">
    <citation type="submission" date="2023-01" db="EMBL/GenBank/DDBJ databases">
        <title>Analysis of 21 Apiospora genomes using comparative genomics revels a genus with tremendous synthesis potential of carbohydrate active enzymes and secondary metabolites.</title>
        <authorList>
            <person name="Sorensen T."/>
        </authorList>
    </citation>
    <scope>NUCLEOTIDE SEQUENCE [LARGE SCALE GENOMIC DNA]</scope>
    <source>
        <strain evidence="5 6">CBS 83171</strain>
    </source>
</reference>
<feature type="region of interest" description="Disordered" evidence="2">
    <location>
        <begin position="52"/>
        <end position="104"/>
    </location>
</feature>
<dbReference type="SUPFAM" id="SSF57701">
    <property type="entry name" value="Zn2/Cys6 DNA-binding domain"/>
    <property type="match status" value="1"/>
</dbReference>
<dbReference type="Pfam" id="PF00172">
    <property type="entry name" value="Zn_clus"/>
    <property type="match status" value="1"/>
</dbReference>
<keyword evidence="3" id="KW-0472">Membrane</keyword>
<keyword evidence="6" id="KW-1185">Reference proteome</keyword>
<name>A0ABR1ULR9_9PEZI</name>
<evidence type="ECO:0000256" key="2">
    <source>
        <dbReference type="SAM" id="MobiDB-lite"/>
    </source>
</evidence>
<feature type="transmembrane region" description="Helical" evidence="3">
    <location>
        <begin position="378"/>
        <end position="400"/>
    </location>
</feature>
<accession>A0ABR1ULR9</accession>